<dbReference type="AlphaFoldDB" id="A0A6L2N0C0"/>
<accession>A0A6L2N0C0</accession>
<protein>
    <submittedName>
        <fullName evidence="1">Uncharacterized protein</fullName>
    </submittedName>
</protein>
<proteinExistence type="predicted"/>
<gene>
    <name evidence="1" type="ORF">Tci_051551</name>
</gene>
<reference evidence="1" key="1">
    <citation type="journal article" date="2019" name="Sci. Rep.">
        <title>Draft genome of Tanacetum cinerariifolium, the natural source of mosquito coil.</title>
        <authorList>
            <person name="Yamashiro T."/>
            <person name="Shiraishi A."/>
            <person name="Satake H."/>
            <person name="Nakayama K."/>
        </authorList>
    </citation>
    <scope>NUCLEOTIDE SEQUENCE</scope>
</reference>
<dbReference type="PANTHER" id="PTHR14523:SF1">
    <property type="entry name" value="HOMOLOGOUS RECOMBINATION OB-FOLD PROTEIN"/>
    <property type="match status" value="1"/>
</dbReference>
<evidence type="ECO:0000313" key="1">
    <source>
        <dbReference type="EMBL" id="GEU79573.1"/>
    </source>
</evidence>
<sequence length="501" mass="54959">MKQVFEDVREDEDFGCGSWVGATEYVKANGGIVSGRLGDIKTFLKNGKLEHVVAIIKSCSPNALGDLKVTFKDLFVTLAGSIHYKKNMVKVFHKDFVPGNSSGVGGSEMNVIDQEDLYKFDKEALDLVLKEEARESKARKEWLEKSEGGGALGGNKAITHHVIAIFMYPLEAVEAAFALEVDTMGALDLVEVEAVGALDLVKVEAVGALDLMEVGAPSLPSILLHLLSLPHLPLNQPSLLSLLALLIQPPLLSLPPLATYIRENTNYQWEDLLDSDDSDLPLTPVLRPYNRHVRETITITSTQNTDGIVQVEEVEKKPVRIIPGRVGIVQLTKIRKQSDIHEGGDDSVLSTQEYMTQVVEDVREDEDFDSGSWVGTTEYVKANCGIVSGCLGDLKTFLKNGKLEQVVAIIKSCSPNALGDLKVPVKDLFVTLAGSIHYKVINEEGYEKEIIKNVVKDFHKDFVPGNSSGVGGNGMNVIDQEDLYKFDKEALDLVLKEEARE</sequence>
<dbReference type="GO" id="GO:0000725">
    <property type="term" value="P:recombinational repair"/>
    <property type="evidence" value="ECO:0007669"/>
    <property type="project" value="InterPro"/>
</dbReference>
<dbReference type="EMBL" id="BKCJ010007900">
    <property type="protein sequence ID" value="GEU79573.1"/>
    <property type="molecule type" value="Genomic_DNA"/>
</dbReference>
<dbReference type="PANTHER" id="PTHR14523">
    <property type="entry name" value="UNCHARACTERIZED PROTEIN C17ORF53 HOMOLOG"/>
    <property type="match status" value="1"/>
</dbReference>
<organism evidence="1">
    <name type="scientific">Tanacetum cinerariifolium</name>
    <name type="common">Dalmatian daisy</name>
    <name type="synonym">Chrysanthemum cinerariifolium</name>
    <dbReference type="NCBI Taxonomy" id="118510"/>
    <lineage>
        <taxon>Eukaryota</taxon>
        <taxon>Viridiplantae</taxon>
        <taxon>Streptophyta</taxon>
        <taxon>Embryophyta</taxon>
        <taxon>Tracheophyta</taxon>
        <taxon>Spermatophyta</taxon>
        <taxon>Magnoliopsida</taxon>
        <taxon>eudicotyledons</taxon>
        <taxon>Gunneridae</taxon>
        <taxon>Pentapetalae</taxon>
        <taxon>asterids</taxon>
        <taxon>campanulids</taxon>
        <taxon>Asterales</taxon>
        <taxon>Asteraceae</taxon>
        <taxon>Asteroideae</taxon>
        <taxon>Anthemideae</taxon>
        <taxon>Anthemidinae</taxon>
        <taxon>Tanacetum</taxon>
    </lineage>
</organism>
<name>A0A6L2N0C0_TANCI</name>
<dbReference type="InterPro" id="IPR028045">
    <property type="entry name" value="HROB"/>
</dbReference>
<comment type="caution">
    <text evidence="1">The sequence shown here is derived from an EMBL/GenBank/DDBJ whole genome shotgun (WGS) entry which is preliminary data.</text>
</comment>